<dbReference type="SMART" id="SM01266">
    <property type="entry name" value="Mac"/>
    <property type="match status" value="1"/>
</dbReference>
<name>A0ABR7N4W4_9FIRM</name>
<gene>
    <name evidence="4" type="ORF">H8704_13360</name>
</gene>
<evidence type="ECO:0000313" key="4">
    <source>
        <dbReference type="EMBL" id="MBC8563589.1"/>
    </source>
</evidence>
<dbReference type="RefSeq" id="WP_330606021.1">
    <property type="nucleotide sequence ID" value="NZ_JACRSX010000029.1"/>
</dbReference>
<accession>A0ABR7N4W4</accession>
<reference evidence="4 5" key="1">
    <citation type="submission" date="2020-08" db="EMBL/GenBank/DDBJ databases">
        <title>Genome public.</title>
        <authorList>
            <person name="Liu C."/>
            <person name="Sun Q."/>
        </authorList>
    </citation>
    <scope>NUCLEOTIDE SEQUENCE [LARGE SCALE GENOMIC DNA]</scope>
    <source>
        <strain evidence="4 5">NSJ-37</strain>
    </source>
</reference>
<dbReference type="InterPro" id="IPR024688">
    <property type="entry name" value="Mac_dom"/>
</dbReference>
<feature type="domain" description="Maltose/galactoside acetyltransferase" evidence="3">
    <location>
        <begin position="4"/>
        <end position="45"/>
    </location>
</feature>
<dbReference type="EMBL" id="JACRSX010000029">
    <property type="protein sequence ID" value="MBC8563589.1"/>
    <property type="molecule type" value="Genomic_DNA"/>
</dbReference>
<comment type="caution">
    <text evidence="4">The sequence shown here is derived from an EMBL/GenBank/DDBJ whole genome shotgun (WGS) entry which is preliminary data.</text>
</comment>
<keyword evidence="5" id="KW-1185">Reference proteome</keyword>
<proteinExistence type="inferred from homology"/>
<evidence type="ECO:0000256" key="2">
    <source>
        <dbReference type="ARBA" id="ARBA00022679"/>
    </source>
</evidence>
<organism evidence="4 5">
    <name type="scientific">Jutongia huaianensis</name>
    <dbReference type="NCBI Taxonomy" id="2763668"/>
    <lineage>
        <taxon>Bacteria</taxon>
        <taxon>Bacillati</taxon>
        <taxon>Bacillota</taxon>
        <taxon>Clostridia</taxon>
        <taxon>Lachnospirales</taxon>
        <taxon>Lachnospiraceae</taxon>
        <taxon>Jutongia</taxon>
    </lineage>
</organism>
<dbReference type="Pfam" id="PF12464">
    <property type="entry name" value="Mac"/>
    <property type="match status" value="1"/>
</dbReference>
<sequence length="48" mass="5870">MTEREKMINGELYDPTDKEFEQLRLNARKLSRKYNLMTKIAQKSKCRY</sequence>
<comment type="similarity">
    <text evidence="1">Belongs to the transferase hexapeptide repeat family.</text>
</comment>
<dbReference type="Proteomes" id="UP000606193">
    <property type="component" value="Unassembled WGS sequence"/>
</dbReference>
<evidence type="ECO:0000256" key="1">
    <source>
        <dbReference type="ARBA" id="ARBA00007274"/>
    </source>
</evidence>
<keyword evidence="2" id="KW-0808">Transferase</keyword>
<evidence type="ECO:0000259" key="3">
    <source>
        <dbReference type="SMART" id="SM01266"/>
    </source>
</evidence>
<evidence type="ECO:0000313" key="5">
    <source>
        <dbReference type="Proteomes" id="UP000606193"/>
    </source>
</evidence>
<protein>
    <recommendedName>
        <fullName evidence="3">Maltose/galactoside acetyltransferase domain-containing protein</fullName>
    </recommendedName>
</protein>